<dbReference type="RefSeq" id="WP_344635646.1">
    <property type="nucleotide sequence ID" value="NZ_BAAATR010000005.1"/>
</dbReference>
<comment type="caution">
    <text evidence="2">The sequence shown here is derived from an EMBL/GenBank/DDBJ whole genome shotgun (WGS) entry which is preliminary data.</text>
</comment>
<dbReference type="Proteomes" id="UP001500305">
    <property type="component" value="Unassembled WGS sequence"/>
</dbReference>
<dbReference type="InterPro" id="IPR013830">
    <property type="entry name" value="SGNH_hydro"/>
</dbReference>
<dbReference type="Pfam" id="PF13472">
    <property type="entry name" value="Lipase_GDSL_2"/>
    <property type="match status" value="1"/>
</dbReference>
<dbReference type="InterPro" id="IPR053140">
    <property type="entry name" value="GDSL_Rv0518-like"/>
</dbReference>
<evidence type="ECO:0000313" key="2">
    <source>
        <dbReference type="EMBL" id="GAA2236878.1"/>
    </source>
</evidence>
<reference evidence="3" key="1">
    <citation type="journal article" date="2019" name="Int. J. Syst. Evol. Microbiol.">
        <title>The Global Catalogue of Microorganisms (GCM) 10K type strain sequencing project: providing services to taxonomists for standard genome sequencing and annotation.</title>
        <authorList>
            <consortium name="The Broad Institute Genomics Platform"/>
            <consortium name="The Broad Institute Genome Sequencing Center for Infectious Disease"/>
            <person name="Wu L."/>
            <person name="Ma J."/>
        </authorList>
    </citation>
    <scope>NUCLEOTIDE SEQUENCE [LARGE SCALE GENOMIC DNA]</scope>
    <source>
        <strain evidence="3">JCM 7356</strain>
    </source>
</reference>
<dbReference type="EMBL" id="BAAATR010000005">
    <property type="protein sequence ID" value="GAA2236878.1"/>
    <property type="molecule type" value="Genomic_DNA"/>
</dbReference>
<evidence type="ECO:0000259" key="1">
    <source>
        <dbReference type="Pfam" id="PF13472"/>
    </source>
</evidence>
<dbReference type="PANTHER" id="PTHR43784:SF2">
    <property type="entry name" value="GDSL-LIKE LIPASE_ACYLHYDROLASE, PUTATIVE (AFU_ORTHOLOGUE AFUA_2G00820)-RELATED"/>
    <property type="match status" value="1"/>
</dbReference>
<accession>A0ABP5QIL1</accession>
<dbReference type="InterPro" id="IPR036514">
    <property type="entry name" value="SGNH_hydro_sf"/>
</dbReference>
<feature type="domain" description="SGNH hydrolase-type esterase" evidence="1">
    <location>
        <begin position="32"/>
        <end position="214"/>
    </location>
</feature>
<dbReference type="SUPFAM" id="SSF52266">
    <property type="entry name" value="SGNH hydrolase"/>
    <property type="match status" value="1"/>
</dbReference>
<evidence type="ECO:0000313" key="3">
    <source>
        <dbReference type="Proteomes" id="UP001500305"/>
    </source>
</evidence>
<keyword evidence="2" id="KW-0378">Hydrolase</keyword>
<gene>
    <name evidence="2" type="ORF">GCM10010430_17290</name>
</gene>
<protein>
    <submittedName>
        <fullName evidence="2">SGNH/GDSL hydrolase family protein</fullName>
    </submittedName>
</protein>
<dbReference type="GO" id="GO:0016787">
    <property type="term" value="F:hydrolase activity"/>
    <property type="evidence" value="ECO:0007669"/>
    <property type="project" value="UniProtKB-KW"/>
</dbReference>
<sequence>MNETTSTTPVPHGSCDGRALAPGSAAYSRYVAVGDSFTEGMCDELLPGGQFRGWADRVAAVLAAERPGEEFRYANLAVRGKLIGQIHAEQVGRAAAMNTELVTLAGGLNDVLRPGCDIAEVKRLLGAAATGLLAGDGTGPAPTVVMFTSTDPTRRLAQSARLLPAILEMKAFVESLARQHPNVLVVDLFSAPCFDDRRLWAEDRLHLSPEGHRRVAAAVLEVLGRPVGFDWRAPLPPAAPRGRTERLRSDLRWLRIHLGPWIGRRLTGRSSGDNLPPKRAELLRYEG</sequence>
<dbReference type="PANTHER" id="PTHR43784">
    <property type="entry name" value="GDSL-LIKE LIPASE/ACYLHYDROLASE, PUTATIVE (AFU_ORTHOLOGUE AFUA_2G00820)-RELATED"/>
    <property type="match status" value="1"/>
</dbReference>
<dbReference type="Gene3D" id="3.40.50.1110">
    <property type="entry name" value="SGNH hydrolase"/>
    <property type="match status" value="1"/>
</dbReference>
<dbReference type="CDD" id="cd01832">
    <property type="entry name" value="SGNH_hydrolase_like_1"/>
    <property type="match status" value="1"/>
</dbReference>
<proteinExistence type="predicted"/>
<name>A0ABP5QIL1_9ACTN</name>
<organism evidence="2 3">
    <name type="scientific">Kitasatospora cystarginea</name>
    <dbReference type="NCBI Taxonomy" id="58350"/>
    <lineage>
        <taxon>Bacteria</taxon>
        <taxon>Bacillati</taxon>
        <taxon>Actinomycetota</taxon>
        <taxon>Actinomycetes</taxon>
        <taxon>Kitasatosporales</taxon>
        <taxon>Streptomycetaceae</taxon>
        <taxon>Kitasatospora</taxon>
    </lineage>
</organism>
<keyword evidence="3" id="KW-1185">Reference proteome</keyword>